<protein>
    <submittedName>
        <fullName evidence="1">HAD-like domain-containing protein</fullName>
    </submittedName>
</protein>
<proteinExistence type="predicted"/>
<sequence length="133" mass="15249">MVGESMVKEGVEDWRQFIHDKEVNSRKITVHTANRVLADRAKKKLHIGDVTMNLDSESKLKIKRCTECTLCFDDAVKFGNFRGTIRCEDPNQNIYSFVGNLELGDEGEDSKFPISPSQIPLCKSKFRNTEFIY</sequence>
<evidence type="ECO:0000313" key="1">
    <source>
        <dbReference type="EMBL" id="PWA51404.1"/>
    </source>
</evidence>
<dbReference type="EMBL" id="PKPP01008170">
    <property type="protein sequence ID" value="PWA51404.1"/>
    <property type="molecule type" value="Genomic_DNA"/>
</dbReference>
<dbReference type="AlphaFoldDB" id="A0A2U1LQZ8"/>
<dbReference type="GO" id="GO:0005886">
    <property type="term" value="C:plasma membrane"/>
    <property type="evidence" value="ECO:0007669"/>
    <property type="project" value="TreeGrafter"/>
</dbReference>
<dbReference type="Proteomes" id="UP000245207">
    <property type="component" value="Unassembled WGS sequence"/>
</dbReference>
<dbReference type="OrthoDB" id="377733at2759"/>
<dbReference type="GO" id="GO:0140326">
    <property type="term" value="F:ATPase-coupled intramembrane lipid transporter activity"/>
    <property type="evidence" value="ECO:0007669"/>
    <property type="project" value="TreeGrafter"/>
</dbReference>
<name>A0A2U1LQZ8_ARTAN</name>
<evidence type="ECO:0000313" key="2">
    <source>
        <dbReference type="Proteomes" id="UP000245207"/>
    </source>
</evidence>
<keyword evidence="2" id="KW-1185">Reference proteome</keyword>
<reference evidence="1 2" key="1">
    <citation type="journal article" date="2018" name="Mol. Plant">
        <title>The genome of Artemisia annua provides insight into the evolution of Asteraceae family and artemisinin biosynthesis.</title>
        <authorList>
            <person name="Shen Q."/>
            <person name="Zhang L."/>
            <person name="Liao Z."/>
            <person name="Wang S."/>
            <person name="Yan T."/>
            <person name="Shi P."/>
            <person name="Liu M."/>
            <person name="Fu X."/>
            <person name="Pan Q."/>
            <person name="Wang Y."/>
            <person name="Lv Z."/>
            <person name="Lu X."/>
            <person name="Zhang F."/>
            <person name="Jiang W."/>
            <person name="Ma Y."/>
            <person name="Chen M."/>
            <person name="Hao X."/>
            <person name="Li L."/>
            <person name="Tang Y."/>
            <person name="Lv G."/>
            <person name="Zhou Y."/>
            <person name="Sun X."/>
            <person name="Brodelius P.E."/>
            <person name="Rose J.K.C."/>
            <person name="Tang K."/>
        </authorList>
    </citation>
    <scope>NUCLEOTIDE SEQUENCE [LARGE SCALE GENOMIC DNA]</scope>
    <source>
        <strain evidence="2">cv. Huhao1</strain>
        <tissue evidence="1">Leaf</tissue>
    </source>
</reference>
<gene>
    <name evidence="1" type="ORF">CTI12_AA463860</name>
</gene>
<dbReference type="PANTHER" id="PTHR24092">
    <property type="entry name" value="PROBABLE PHOSPHOLIPID-TRANSPORTING ATPASE"/>
    <property type="match status" value="1"/>
</dbReference>
<organism evidence="1 2">
    <name type="scientific">Artemisia annua</name>
    <name type="common">Sweet wormwood</name>
    <dbReference type="NCBI Taxonomy" id="35608"/>
    <lineage>
        <taxon>Eukaryota</taxon>
        <taxon>Viridiplantae</taxon>
        <taxon>Streptophyta</taxon>
        <taxon>Embryophyta</taxon>
        <taxon>Tracheophyta</taxon>
        <taxon>Spermatophyta</taxon>
        <taxon>Magnoliopsida</taxon>
        <taxon>eudicotyledons</taxon>
        <taxon>Gunneridae</taxon>
        <taxon>Pentapetalae</taxon>
        <taxon>asterids</taxon>
        <taxon>campanulids</taxon>
        <taxon>Asterales</taxon>
        <taxon>Asteraceae</taxon>
        <taxon>Asteroideae</taxon>
        <taxon>Anthemideae</taxon>
        <taxon>Artemisiinae</taxon>
        <taxon>Artemisia</taxon>
    </lineage>
</organism>
<accession>A0A2U1LQZ8</accession>
<comment type="caution">
    <text evidence="1">The sequence shown here is derived from an EMBL/GenBank/DDBJ whole genome shotgun (WGS) entry which is preliminary data.</text>
</comment>
<dbReference type="STRING" id="35608.A0A2U1LQZ8"/>
<dbReference type="PANTHER" id="PTHR24092:SF157">
    <property type="entry name" value="PHOSPHOLIPID-TRANSPORTING ATPASE"/>
    <property type="match status" value="1"/>
</dbReference>
<dbReference type="GO" id="GO:0045332">
    <property type="term" value="P:phospholipid translocation"/>
    <property type="evidence" value="ECO:0007669"/>
    <property type="project" value="TreeGrafter"/>
</dbReference>